<feature type="domain" description="LysM" evidence="3">
    <location>
        <begin position="170"/>
        <end position="226"/>
    </location>
</feature>
<keyword evidence="2" id="KW-0812">Transmembrane</keyword>
<dbReference type="AlphaFoldDB" id="A0A6L9S9H4"/>
<keyword evidence="5" id="KW-1185">Reference proteome</keyword>
<evidence type="ECO:0000259" key="3">
    <source>
        <dbReference type="PROSITE" id="PS51782"/>
    </source>
</evidence>
<dbReference type="PROSITE" id="PS51782">
    <property type="entry name" value="LYSM"/>
    <property type="match status" value="1"/>
</dbReference>
<evidence type="ECO:0000313" key="5">
    <source>
        <dbReference type="Proteomes" id="UP000475214"/>
    </source>
</evidence>
<dbReference type="Gene3D" id="3.10.350.10">
    <property type="entry name" value="LysM domain"/>
    <property type="match status" value="1"/>
</dbReference>
<evidence type="ECO:0000256" key="2">
    <source>
        <dbReference type="SAM" id="Phobius"/>
    </source>
</evidence>
<dbReference type="InterPro" id="IPR005158">
    <property type="entry name" value="BTAD"/>
</dbReference>
<feature type="compositionally biased region" description="Basic and acidic residues" evidence="1">
    <location>
        <begin position="240"/>
        <end position="255"/>
    </location>
</feature>
<dbReference type="PANTHER" id="PTHR34700:SF4">
    <property type="entry name" value="PHAGE-LIKE ELEMENT PBSX PROTEIN XKDP"/>
    <property type="match status" value="1"/>
</dbReference>
<feature type="transmembrane region" description="Helical" evidence="2">
    <location>
        <begin position="7"/>
        <end position="28"/>
    </location>
</feature>
<feature type="transmembrane region" description="Helical" evidence="2">
    <location>
        <begin position="100"/>
        <end position="120"/>
    </location>
</feature>
<name>A0A6L9S9H4_9ACTN</name>
<accession>A0A6L9S9H4</accession>
<dbReference type="PANTHER" id="PTHR34700">
    <property type="entry name" value="POTASSIUM BINDING PROTEIN KBP"/>
    <property type="match status" value="1"/>
</dbReference>
<feature type="transmembrane region" description="Helical" evidence="2">
    <location>
        <begin position="55"/>
        <end position="79"/>
    </location>
</feature>
<dbReference type="RefSeq" id="WP_163738272.1">
    <property type="nucleotide sequence ID" value="NZ_JAAGOA010000008.1"/>
</dbReference>
<dbReference type="InterPro" id="IPR011990">
    <property type="entry name" value="TPR-like_helical_dom_sf"/>
</dbReference>
<keyword evidence="2" id="KW-0472">Membrane</keyword>
<keyword evidence="2" id="KW-1133">Transmembrane helix</keyword>
<dbReference type="Proteomes" id="UP000475214">
    <property type="component" value="Unassembled WGS sequence"/>
</dbReference>
<comment type="caution">
    <text evidence="4">The sequence shown here is derived from an EMBL/GenBank/DDBJ whole genome shotgun (WGS) entry which is preliminary data.</text>
</comment>
<dbReference type="InterPro" id="IPR018392">
    <property type="entry name" value="LysM"/>
</dbReference>
<dbReference type="InterPro" id="IPR052196">
    <property type="entry name" value="Bact_Kbp"/>
</dbReference>
<evidence type="ECO:0000313" key="4">
    <source>
        <dbReference type="EMBL" id="NEE01168.1"/>
    </source>
</evidence>
<gene>
    <name evidence="4" type="ORF">G1H10_13425</name>
</gene>
<dbReference type="Pfam" id="PF03704">
    <property type="entry name" value="BTAD"/>
    <property type="match status" value="1"/>
</dbReference>
<sequence>MAEVARGLLAFFVLLCLLAGVPYGLWLIDGWPWSSNLVSLDEITSVPTTPDDGSLFVATLTVLGWIGWLTFAIAVVVEIPAVVRGVRAPRIPTLGPQQRAAAMLISAVIGISVGSATMAGSAPAAASASTVDDWRPVPTAPADTDDDDAPAPDGPPSPHAYDEPRQPDHTTYVVESGDTLWDIADDHLHDPTRYPEIAEASADTIQPDGRRLTDPDLIYPGWELTIPPDTHVAEEVLPDSGRRGTDATKPSRADEPVVDAAQDTSERNIPEGRDVANANSGAEPGHDRQTDTARFGHHGDAQDATTGSTTDGYSVEHRLAADPAAASPTDSDIDDGGPSSLVRTTAGIGSFLAAGVITLLTARRVLQQRRRKYGQRVPGPQPDAAAAEAELRHVGDPASVALVDRALRTLARGMATDRQALPALRAVRVCRDQIELYLAEPAELPAPFSGSSDGTVWALTSAAEEALDKTGEWPAPFPSLVTVGHDFDGAHVMLDLEHVGTLRVCGDDACARAFMTALAAEYALSRWADDVQVTLIGAHPDLEAMHTGRVRHVTDIDHLLRSLAMRAAADRDLSTQSAVDDVSGARVAQKAEAIWTPEILLIATPLTTAQRDRLTALVDQRPRLAIAAVTTDMEMPADWTLRINGADDALLEPLGVALRPQQLNDIMYTHIVGLLSSADADPVGAVTPELALRDVPSAGTAPTTLPYADADDHRGNGHTGGHDTMPSAVETAHEQPPTETRPAEPGLQTQHPRVLLLGEPDVVGATGPLDPTKRGQAVQVAAYLSLRPARSIHAMDEAIWPASRTPKTRAVAVSTLRRWLGTHPSGAAYLPHATDRYELHADIRSDWHDWCELLADGPEGASIEALQRALGLVRARPFSGVRSRSYAWADMYAQEMIAAIVDAAHELAERALKAGDFRAAQTAAVRGLDIEPGSELLWRDRLKAEVRLGTRASALALIARLRDLADELGGDLEEDTVALIEQIENPVSAKYAG</sequence>
<feature type="region of interest" description="Disordered" evidence="1">
    <location>
        <begin position="229"/>
        <end position="311"/>
    </location>
</feature>
<proteinExistence type="predicted"/>
<reference evidence="4 5" key="1">
    <citation type="submission" date="2020-02" db="EMBL/GenBank/DDBJ databases">
        <authorList>
            <person name="Li X.-J."/>
            <person name="Han X.-M."/>
        </authorList>
    </citation>
    <scope>NUCLEOTIDE SEQUENCE [LARGE SCALE GENOMIC DNA]</scope>
    <source>
        <strain evidence="4 5">CCTCC AB 2017055</strain>
    </source>
</reference>
<dbReference type="EMBL" id="JAAGOA010000008">
    <property type="protein sequence ID" value="NEE01168.1"/>
    <property type="molecule type" value="Genomic_DNA"/>
</dbReference>
<dbReference type="Pfam" id="PF01476">
    <property type="entry name" value="LysM"/>
    <property type="match status" value="1"/>
</dbReference>
<organism evidence="4 5">
    <name type="scientific">Phytoactinopolyspora halotolerans</name>
    <dbReference type="NCBI Taxonomy" id="1981512"/>
    <lineage>
        <taxon>Bacteria</taxon>
        <taxon>Bacillati</taxon>
        <taxon>Actinomycetota</taxon>
        <taxon>Actinomycetes</taxon>
        <taxon>Jiangellales</taxon>
        <taxon>Jiangellaceae</taxon>
        <taxon>Phytoactinopolyspora</taxon>
    </lineage>
</organism>
<protein>
    <submittedName>
        <fullName evidence="4">LysM peptidoglycan-binding domain-containing protein</fullName>
    </submittedName>
</protein>
<dbReference type="SUPFAM" id="SSF48452">
    <property type="entry name" value="TPR-like"/>
    <property type="match status" value="1"/>
</dbReference>
<dbReference type="CDD" id="cd00118">
    <property type="entry name" value="LysM"/>
    <property type="match status" value="1"/>
</dbReference>
<dbReference type="SMART" id="SM00257">
    <property type="entry name" value="LysM"/>
    <property type="match status" value="1"/>
</dbReference>
<evidence type="ECO:0000256" key="1">
    <source>
        <dbReference type="SAM" id="MobiDB-lite"/>
    </source>
</evidence>
<feature type="region of interest" description="Disordered" evidence="1">
    <location>
        <begin position="126"/>
        <end position="170"/>
    </location>
</feature>
<dbReference type="InterPro" id="IPR036779">
    <property type="entry name" value="LysM_dom_sf"/>
</dbReference>
<feature type="compositionally biased region" description="Basic and acidic residues" evidence="1">
    <location>
        <begin position="264"/>
        <end position="274"/>
    </location>
</feature>
<feature type="region of interest" description="Disordered" evidence="1">
    <location>
        <begin position="696"/>
        <end position="748"/>
    </location>
</feature>
<dbReference type="Gene3D" id="1.25.40.10">
    <property type="entry name" value="Tetratricopeptide repeat domain"/>
    <property type="match status" value="1"/>
</dbReference>
<dbReference type="SMART" id="SM01043">
    <property type="entry name" value="BTAD"/>
    <property type="match status" value="1"/>
</dbReference>